<organism evidence="3 4">
    <name type="scientific">Solitalea agri</name>
    <dbReference type="NCBI Taxonomy" id="2953739"/>
    <lineage>
        <taxon>Bacteria</taxon>
        <taxon>Pseudomonadati</taxon>
        <taxon>Bacteroidota</taxon>
        <taxon>Sphingobacteriia</taxon>
        <taxon>Sphingobacteriales</taxon>
        <taxon>Sphingobacteriaceae</taxon>
        <taxon>Solitalea</taxon>
    </lineage>
</organism>
<keyword evidence="1" id="KW-0732">Signal</keyword>
<evidence type="ECO:0000313" key="3">
    <source>
        <dbReference type="EMBL" id="MCO4292469.1"/>
    </source>
</evidence>
<dbReference type="InterPro" id="IPR025665">
    <property type="entry name" value="Beta-barrel_OMP_2"/>
</dbReference>
<name>A0A9X2F0K4_9SPHI</name>
<dbReference type="AlphaFoldDB" id="A0A9X2F0K4"/>
<evidence type="ECO:0000313" key="4">
    <source>
        <dbReference type="Proteomes" id="UP001155182"/>
    </source>
</evidence>
<feature type="signal peptide" evidence="1">
    <location>
        <begin position="1"/>
        <end position="21"/>
    </location>
</feature>
<protein>
    <submittedName>
        <fullName evidence="3">PorT family protein</fullName>
    </submittedName>
</protein>
<evidence type="ECO:0000256" key="1">
    <source>
        <dbReference type="SAM" id="SignalP"/>
    </source>
</evidence>
<gene>
    <name evidence="3" type="ORF">NF867_06325</name>
</gene>
<sequence>MKHLLTLAVLLTILGVNGTSAQTVDTVKKDTIKGKADSTIIKMGPTDNVTIIIRSGESTGYNSSHKDKSPFRFTLLGGIDWGFTNWLDNGSFTTSDPNLELRTNKSSNFTLNIVSGSLNIYKKKFKLNAALGIDWQNYRFKNDITPQANQTTFTYVQSDVELSKNKLMSKYIILPVVFHYQPKSSNRNKGFFVEAGMDFGYLLMGRTKQISDEHGKVKVEDDFNFKPFRYGVLGRIGYDCVSIYGKYYLSDVFAPGQGPELNNISFGISLSGFY</sequence>
<keyword evidence="4" id="KW-1185">Reference proteome</keyword>
<dbReference type="RefSeq" id="WP_252586894.1">
    <property type="nucleotide sequence ID" value="NZ_JAMWYS010000024.1"/>
</dbReference>
<dbReference type="EMBL" id="JAMWYS010000024">
    <property type="protein sequence ID" value="MCO4292469.1"/>
    <property type="molecule type" value="Genomic_DNA"/>
</dbReference>
<comment type="caution">
    <text evidence="3">The sequence shown here is derived from an EMBL/GenBank/DDBJ whole genome shotgun (WGS) entry which is preliminary data.</text>
</comment>
<feature type="domain" description="Outer membrane protein beta-barrel" evidence="2">
    <location>
        <begin position="91"/>
        <end position="249"/>
    </location>
</feature>
<reference evidence="3" key="1">
    <citation type="submission" date="2022-06" db="EMBL/GenBank/DDBJ databases">
        <title>Solitalea sp. MAHUQ-68 isolated from rhizospheric soil.</title>
        <authorList>
            <person name="Huq M.A."/>
        </authorList>
    </citation>
    <scope>NUCLEOTIDE SEQUENCE</scope>
    <source>
        <strain evidence="3">MAHUQ-68</strain>
    </source>
</reference>
<accession>A0A9X2F0K4</accession>
<evidence type="ECO:0000259" key="2">
    <source>
        <dbReference type="Pfam" id="PF13568"/>
    </source>
</evidence>
<dbReference type="Proteomes" id="UP001155182">
    <property type="component" value="Unassembled WGS sequence"/>
</dbReference>
<proteinExistence type="predicted"/>
<dbReference type="Pfam" id="PF13568">
    <property type="entry name" value="OMP_b-brl_2"/>
    <property type="match status" value="1"/>
</dbReference>
<feature type="chain" id="PRO_5040782977" evidence="1">
    <location>
        <begin position="22"/>
        <end position="274"/>
    </location>
</feature>